<dbReference type="NCBIfam" id="TIGR00254">
    <property type="entry name" value="GGDEF"/>
    <property type="match status" value="1"/>
</dbReference>
<evidence type="ECO:0000313" key="4">
    <source>
        <dbReference type="Proteomes" id="UP000514720"/>
    </source>
</evidence>
<dbReference type="CDD" id="cd18774">
    <property type="entry name" value="PDC2_HK_sensor"/>
    <property type="match status" value="1"/>
</dbReference>
<proteinExistence type="predicted"/>
<dbReference type="Proteomes" id="UP000514720">
    <property type="component" value="Chromosome"/>
</dbReference>
<keyword evidence="4" id="KW-1185">Reference proteome</keyword>
<keyword evidence="1" id="KW-0812">Transmembrane</keyword>
<dbReference type="SMART" id="SM00267">
    <property type="entry name" value="GGDEF"/>
    <property type="match status" value="1"/>
</dbReference>
<evidence type="ECO:0000256" key="1">
    <source>
        <dbReference type="SAM" id="Phobius"/>
    </source>
</evidence>
<name>A0A7L7KU83_9MOLU</name>
<dbReference type="Gene3D" id="3.30.70.270">
    <property type="match status" value="1"/>
</dbReference>
<organism evidence="3 4">
    <name type="scientific">Candidatus Xianfuyuplasma coldseepsis</name>
    <dbReference type="NCBI Taxonomy" id="2782163"/>
    <lineage>
        <taxon>Bacteria</taxon>
        <taxon>Bacillati</taxon>
        <taxon>Mycoplasmatota</taxon>
        <taxon>Mollicutes</taxon>
        <taxon>Candidatus Izemoplasmatales</taxon>
        <taxon>Candidatus Izemoplasmataceae</taxon>
        <taxon>Candidatus Xianfuyuplasma</taxon>
    </lineage>
</organism>
<dbReference type="AlphaFoldDB" id="A0A7L7KU83"/>
<reference evidence="3 4" key="1">
    <citation type="submission" date="2020-02" db="EMBL/GenBank/DDBJ databases">
        <authorList>
            <person name="Zheng R.K."/>
            <person name="Sun C.M."/>
        </authorList>
    </citation>
    <scope>NUCLEOTIDE SEQUENCE [LARGE SCALE GENOMIC DNA]</scope>
    <source>
        <strain evidence="4">zrk13</strain>
    </source>
</reference>
<feature type="domain" description="GGDEF" evidence="2">
    <location>
        <begin position="515"/>
        <end position="644"/>
    </location>
</feature>
<sequence>MRDLQSLIARRWRQIVYLLLAFLVILMLQDIVREIIIFNREVELIQSDLTQDVYDDVQDMVTAANEDFAFIIDKLHENAILHAEDVLSDLAFAADSLTTINADIMTPEEIDDSIIELTKTYNDVDQNHQHYVYSTDGIELLDGSTGMESNINKITEEDELGKQYISLLIDEVTSSETHQGYVSMYRIEDEVLHEYIVFGHLVEDTNMILTTYIGYDQFSEKEKLRALAQIEDVYDNYTNTIYVLSSTGEILYHQNEDAIGLTIEDDTYPVWQETLQIIIDYTDEHDEGFLEYEFYSNYVNGVITNKVAYVTVVEEWDMIVGASSDLNLYDNILDAFRLNNYNTVLMIKVPSYIVMIVLTFLLYRVVKNNILLSQNVLEEEKKLYQKFADLTSEIIIITNKQGELIYTNQLGSQIVYGDREKSTIINFDQIMVEEDGYYILYGIKQDMFVKYIMEEIEFNGQMSNLYIISDVTEKITTERQLEALSMKDELTQLGNRRLMVKDYNDDIYPFVKKGGKAHLAMLDLDDFKPANDQYGHSFGDFVLQEISKLFLHVSSKNVRFYRIGGDEFAVFLTNMSDEQVMNFMIKLMDAVGNHSYTKDVRVGFSAGVTRLIIQENKRRFSDFYDEADQLLYESKASGKHKISM</sequence>
<dbReference type="GO" id="GO:0052621">
    <property type="term" value="F:diguanylate cyclase activity"/>
    <property type="evidence" value="ECO:0007669"/>
    <property type="project" value="TreeGrafter"/>
</dbReference>
<dbReference type="InterPro" id="IPR004010">
    <property type="entry name" value="Double_Cache_2"/>
</dbReference>
<evidence type="ECO:0000259" key="2">
    <source>
        <dbReference type="PROSITE" id="PS50887"/>
    </source>
</evidence>
<dbReference type="EMBL" id="CP048914">
    <property type="protein sequence ID" value="QMS85969.1"/>
    <property type="molecule type" value="Genomic_DNA"/>
</dbReference>
<keyword evidence="1" id="KW-1133">Transmembrane helix</keyword>
<dbReference type="InterPro" id="IPR043128">
    <property type="entry name" value="Rev_trsase/Diguanyl_cyclase"/>
</dbReference>
<feature type="transmembrane region" description="Helical" evidence="1">
    <location>
        <begin position="12"/>
        <end position="32"/>
    </location>
</feature>
<dbReference type="Pfam" id="PF00990">
    <property type="entry name" value="GGDEF"/>
    <property type="match status" value="1"/>
</dbReference>
<feature type="transmembrane region" description="Helical" evidence="1">
    <location>
        <begin position="349"/>
        <end position="366"/>
    </location>
</feature>
<dbReference type="CDD" id="cd01949">
    <property type="entry name" value="GGDEF"/>
    <property type="match status" value="1"/>
</dbReference>
<dbReference type="KEGG" id="xcl:G4Z02_09495"/>
<dbReference type="InterPro" id="IPR029787">
    <property type="entry name" value="Nucleotide_cyclase"/>
</dbReference>
<protein>
    <submittedName>
        <fullName evidence="3">Diguanylate cyclase</fullName>
    </submittedName>
</protein>
<dbReference type="InterPro" id="IPR050469">
    <property type="entry name" value="Diguanylate_Cyclase"/>
</dbReference>
<dbReference type="PANTHER" id="PTHR45138">
    <property type="entry name" value="REGULATORY COMPONENTS OF SENSORY TRANSDUCTION SYSTEM"/>
    <property type="match status" value="1"/>
</dbReference>
<evidence type="ECO:0000313" key="3">
    <source>
        <dbReference type="EMBL" id="QMS85969.1"/>
    </source>
</evidence>
<dbReference type="Pfam" id="PF08269">
    <property type="entry name" value="dCache_2"/>
    <property type="match status" value="1"/>
</dbReference>
<dbReference type="RefSeq" id="WP_258877784.1">
    <property type="nucleotide sequence ID" value="NZ_CP048914.1"/>
</dbReference>
<accession>A0A7L7KU83</accession>
<dbReference type="Gene3D" id="3.30.450.20">
    <property type="entry name" value="PAS domain"/>
    <property type="match status" value="1"/>
</dbReference>
<dbReference type="SUPFAM" id="SSF55073">
    <property type="entry name" value="Nucleotide cyclase"/>
    <property type="match status" value="1"/>
</dbReference>
<gene>
    <name evidence="3" type="ORF">G4Z02_09495</name>
</gene>
<dbReference type="PANTHER" id="PTHR45138:SF9">
    <property type="entry name" value="DIGUANYLATE CYCLASE DGCM-RELATED"/>
    <property type="match status" value="1"/>
</dbReference>
<dbReference type="InterPro" id="IPR000160">
    <property type="entry name" value="GGDEF_dom"/>
</dbReference>
<keyword evidence="1" id="KW-0472">Membrane</keyword>
<dbReference type="PROSITE" id="PS50887">
    <property type="entry name" value="GGDEF"/>
    <property type="match status" value="1"/>
</dbReference>